<evidence type="ECO:0000256" key="4">
    <source>
        <dbReference type="ARBA" id="ARBA00005178"/>
    </source>
</evidence>
<evidence type="ECO:0000256" key="7">
    <source>
        <dbReference type="ARBA" id="ARBA00013998"/>
    </source>
</evidence>
<dbReference type="Gene3D" id="1.10.1240.10">
    <property type="entry name" value="Methionine synthase domain"/>
    <property type="match status" value="1"/>
</dbReference>
<name>A0ABT6N9Q7_9FIRM</name>
<evidence type="ECO:0000256" key="15">
    <source>
        <dbReference type="ARBA" id="ARBA00023167"/>
    </source>
</evidence>
<keyword evidence="25" id="KW-1185">Reference proteome</keyword>
<evidence type="ECO:0000313" key="24">
    <source>
        <dbReference type="EMBL" id="MDH8677148.1"/>
    </source>
</evidence>
<dbReference type="EC" id="2.1.1.13" evidence="6"/>
<keyword evidence="10" id="KW-0846">Cobalamin</keyword>
<keyword evidence="9" id="KW-0028">Amino-acid biosynthesis</keyword>
<evidence type="ECO:0000256" key="1">
    <source>
        <dbReference type="ARBA" id="ARBA00001700"/>
    </source>
</evidence>
<comment type="cofactor">
    <cofactor evidence="2 19">
        <name>Zn(2+)</name>
        <dbReference type="ChEBI" id="CHEBI:29105"/>
    </cofactor>
</comment>
<dbReference type="NCBIfam" id="NF005719">
    <property type="entry name" value="PRK07535.1"/>
    <property type="match status" value="1"/>
</dbReference>
<feature type="domain" description="Pterin-binding" evidence="21">
    <location>
        <begin position="336"/>
        <end position="586"/>
    </location>
</feature>
<evidence type="ECO:0000256" key="2">
    <source>
        <dbReference type="ARBA" id="ARBA00001947"/>
    </source>
</evidence>
<feature type="domain" description="Hcy-binding" evidence="20">
    <location>
        <begin position="3"/>
        <end position="291"/>
    </location>
</feature>
<comment type="catalytic activity">
    <reaction evidence="1">
        <text>(6S)-5-methyl-5,6,7,8-tetrahydrofolate + L-homocysteine = (6S)-5,6,7,8-tetrahydrofolate + L-methionine</text>
        <dbReference type="Rhea" id="RHEA:11172"/>
        <dbReference type="ChEBI" id="CHEBI:18608"/>
        <dbReference type="ChEBI" id="CHEBI:57453"/>
        <dbReference type="ChEBI" id="CHEBI:57844"/>
        <dbReference type="ChEBI" id="CHEBI:58199"/>
        <dbReference type="EC" id="2.1.1.13"/>
    </reaction>
</comment>
<dbReference type="InterPro" id="IPR011005">
    <property type="entry name" value="Dihydropteroate_synth-like_sf"/>
</dbReference>
<keyword evidence="8 19" id="KW-0489">Methyltransferase</keyword>
<dbReference type="EMBL" id="JARYZI010000001">
    <property type="protein sequence ID" value="MDH8677148.1"/>
    <property type="molecule type" value="Genomic_DNA"/>
</dbReference>
<keyword evidence="16" id="KW-0170">Cobalt</keyword>
<dbReference type="SMART" id="SM01018">
    <property type="entry name" value="B12-binding_2"/>
    <property type="match status" value="1"/>
</dbReference>
<dbReference type="SUPFAM" id="SSF52242">
    <property type="entry name" value="Cobalamin (vitamin B12)-binding domain"/>
    <property type="match status" value="1"/>
</dbReference>
<dbReference type="Gene3D" id="3.20.20.20">
    <property type="entry name" value="Dihydropteroate synthase-like"/>
    <property type="match status" value="1"/>
</dbReference>
<dbReference type="Pfam" id="PF00809">
    <property type="entry name" value="Pterin_bind"/>
    <property type="match status" value="1"/>
</dbReference>
<feature type="domain" description="B12-binding N-terminal" evidence="23">
    <location>
        <begin position="611"/>
        <end position="704"/>
    </location>
</feature>
<dbReference type="PROSITE" id="PS51332">
    <property type="entry name" value="B12_BINDING"/>
    <property type="match status" value="1"/>
</dbReference>
<dbReference type="InterPro" id="IPR003726">
    <property type="entry name" value="HCY_dom"/>
</dbReference>
<organism evidence="24 25">
    <name type="scientific">Fusibacter bizertensis</name>
    <dbReference type="NCBI Taxonomy" id="1488331"/>
    <lineage>
        <taxon>Bacteria</taxon>
        <taxon>Bacillati</taxon>
        <taxon>Bacillota</taxon>
        <taxon>Clostridia</taxon>
        <taxon>Eubacteriales</taxon>
        <taxon>Eubacteriales Family XII. Incertae Sedis</taxon>
        <taxon>Fusibacter</taxon>
    </lineage>
</organism>
<evidence type="ECO:0000256" key="6">
    <source>
        <dbReference type="ARBA" id="ARBA00012032"/>
    </source>
</evidence>
<dbReference type="Pfam" id="PF02574">
    <property type="entry name" value="S-methyl_trans"/>
    <property type="match status" value="1"/>
</dbReference>
<evidence type="ECO:0000256" key="16">
    <source>
        <dbReference type="ARBA" id="ARBA00023285"/>
    </source>
</evidence>
<evidence type="ECO:0000256" key="13">
    <source>
        <dbReference type="ARBA" id="ARBA00022723"/>
    </source>
</evidence>
<dbReference type="Pfam" id="PF02310">
    <property type="entry name" value="B12-binding"/>
    <property type="match status" value="1"/>
</dbReference>
<evidence type="ECO:0000259" key="23">
    <source>
        <dbReference type="PROSITE" id="PS51337"/>
    </source>
</evidence>
<keyword evidence="14 19" id="KW-0862">Zinc</keyword>
<comment type="function">
    <text evidence="17">Catalyzes the transfer of a methyl group from methyl-cobalamin to homocysteine, yielding enzyme-bound cob(I)alamin and methionine. Subsequently, remethylates the cofactor using methyltetrahydrofolate.</text>
</comment>
<evidence type="ECO:0000256" key="9">
    <source>
        <dbReference type="ARBA" id="ARBA00022605"/>
    </source>
</evidence>
<evidence type="ECO:0000256" key="8">
    <source>
        <dbReference type="ARBA" id="ARBA00022603"/>
    </source>
</evidence>
<dbReference type="Gene3D" id="3.20.20.330">
    <property type="entry name" value="Homocysteine-binding-like domain"/>
    <property type="match status" value="1"/>
</dbReference>
<evidence type="ECO:0000256" key="14">
    <source>
        <dbReference type="ARBA" id="ARBA00022833"/>
    </source>
</evidence>
<dbReference type="InterPro" id="IPR036589">
    <property type="entry name" value="HCY_dom_sf"/>
</dbReference>
<comment type="caution">
    <text evidence="24">The sequence shown here is derived from an EMBL/GenBank/DDBJ whole genome shotgun (WGS) entry which is preliminary data.</text>
</comment>
<keyword evidence="12" id="KW-0949">S-adenosyl-L-methionine</keyword>
<evidence type="ECO:0000256" key="19">
    <source>
        <dbReference type="PROSITE-ProRule" id="PRU00333"/>
    </source>
</evidence>
<dbReference type="SUPFAM" id="SSF47644">
    <property type="entry name" value="Methionine synthase domain"/>
    <property type="match status" value="1"/>
</dbReference>
<dbReference type="Pfam" id="PF02607">
    <property type="entry name" value="B12-binding_2"/>
    <property type="match status" value="1"/>
</dbReference>
<feature type="domain" description="B12-binding" evidence="22">
    <location>
        <begin position="706"/>
        <end position="827"/>
    </location>
</feature>
<comment type="similarity">
    <text evidence="5">Belongs to the vitamin-B12 dependent methionine synthase family.</text>
</comment>
<comment type="cofactor">
    <cofactor evidence="3">
        <name>methylcob(III)alamin</name>
        <dbReference type="ChEBI" id="CHEBI:28115"/>
    </cofactor>
</comment>
<comment type="pathway">
    <text evidence="4">Amino-acid biosynthesis; L-methionine biosynthesis via de novo pathway; L-methionine from L-homocysteine (MetH route): step 1/1.</text>
</comment>
<dbReference type="PANTHER" id="PTHR45833:SF1">
    <property type="entry name" value="METHIONINE SYNTHASE"/>
    <property type="match status" value="1"/>
</dbReference>
<dbReference type="InterPro" id="IPR000489">
    <property type="entry name" value="Pterin-binding_dom"/>
</dbReference>
<evidence type="ECO:0000313" key="25">
    <source>
        <dbReference type="Proteomes" id="UP001158045"/>
    </source>
</evidence>
<reference evidence="24 25" key="1">
    <citation type="submission" date="2023-04" db="EMBL/GenBank/DDBJ databases">
        <title>Fusibacter bizertensis strain WBS, isolated from littoral bottom sediments of the Arctic seas - biochemical and genomic analysis.</title>
        <authorList>
            <person name="Brioukhanov A.L."/>
        </authorList>
    </citation>
    <scope>NUCLEOTIDE SEQUENCE [LARGE SCALE GENOMIC DNA]</scope>
    <source>
        <strain evidence="24 25">WBS</strain>
    </source>
</reference>
<dbReference type="PANTHER" id="PTHR45833">
    <property type="entry name" value="METHIONINE SYNTHASE"/>
    <property type="match status" value="1"/>
</dbReference>
<dbReference type="Proteomes" id="UP001158045">
    <property type="component" value="Unassembled WGS sequence"/>
</dbReference>
<evidence type="ECO:0000256" key="11">
    <source>
        <dbReference type="ARBA" id="ARBA00022679"/>
    </source>
</evidence>
<dbReference type="InterPro" id="IPR050554">
    <property type="entry name" value="Met_Synthase/Corrinoid"/>
</dbReference>
<evidence type="ECO:0000259" key="22">
    <source>
        <dbReference type="PROSITE" id="PS51332"/>
    </source>
</evidence>
<evidence type="ECO:0000256" key="17">
    <source>
        <dbReference type="ARBA" id="ARBA00025552"/>
    </source>
</evidence>
<keyword evidence="11 19" id="KW-0808">Transferase</keyword>
<evidence type="ECO:0000256" key="5">
    <source>
        <dbReference type="ARBA" id="ARBA00010398"/>
    </source>
</evidence>
<dbReference type="InterPro" id="IPR036594">
    <property type="entry name" value="Meth_synthase_dom"/>
</dbReference>
<feature type="binding site" evidence="19">
    <location>
        <position position="276"/>
    </location>
    <ligand>
        <name>Zn(2+)</name>
        <dbReference type="ChEBI" id="CHEBI:29105"/>
    </ligand>
</feature>
<dbReference type="Gene3D" id="3.40.50.280">
    <property type="entry name" value="Cobalamin-binding domain"/>
    <property type="match status" value="1"/>
</dbReference>
<dbReference type="RefSeq" id="WP_281092946.1">
    <property type="nucleotide sequence ID" value="NZ_JARYZI010000001.1"/>
</dbReference>
<evidence type="ECO:0000256" key="18">
    <source>
        <dbReference type="ARBA" id="ARBA00031040"/>
    </source>
</evidence>
<dbReference type="InterPro" id="IPR003759">
    <property type="entry name" value="Cbl-bd_cap"/>
</dbReference>
<protein>
    <recommendedName>
        <fullName evidence="7">Methionine synthase</fullName>
        <ecNumber evidence="6">2.1.1.13</ecNumber>
    </recommendedName>
    <alternativeName>
        <fullName evidence="18">5-methyltetrahydrofolate--homocysteine methyltransferase</fullName>
    </alternativeName>
</protein>
<dbReference type="PROSITE" id="PS51337">
    <property type="entry name" value="B12_BINDING_NTER"/>
    <property type="match status" value="1"/>
</dbReference>
<keyword evidence="13 19" id="KW-0479">Metal-binding</keyword>
<evidence type="ECO:0000256" key="10">
    <source>
        <dbReference type="ARBA" id="ARBA00022628"/>
    </source>
</evidence>
<dbReference type="InterPro" id="IPR036724">
    <property type="entry name" value="Cobalamin-bd_sf"/>
</dbReference>
<evidence type="ECO:0000259" key="20">
    <source>
        <dbReference type="PROSITE" id="PS50970"/>
    </source>
</evidence>
<feature type="binding site" evidence="19">
    <location>
        <position position="277"/>
    </location>
    <ligand>
        <name>Zn(2+)</name>
        <dbReference type="ChEBI" id="CHEBI:29105"/>
    </ligand>
</feature>
<keyword evidence="15" id="KW-0486">Methionine biosynthesis</keyword>
<accession>A0ABT6N9Q7</accession>
<gene>
    <name evidence="24" type="ORF">QE109_03255</name>
</gene>
<evidence type="ECO:0000256" key="3">
    <source>
        <dbReference type="ARBA" id="ARBA00001956"/>
    </source>
</evidence>
<sequence length="827" mass="90091">MTKNEFEKWLHEQPRLMDGAMGSALFEKGLPLGVYPESYNLIQPQWIKEIHKAHLNSGSEIITANTFGANPLKFDNYVEIVKAAVDIAHQAIEEYREESDATREIYVALDLGPLGTLLSPLGTLSFDEAYEAYKKVVHAGVKAGCDLILLETFTDLYEAKCGVLAAVENSELPVICTMSFESTGRTFFGADIESMATTLEGLGISALGFNCSFGSREMLPLVEKLVKVTAKPIFLQPNAGMPQIIQSIAVYDTDFDEYYENALRFLASGVSAIGGCCGTTGEHIIKLKEAIKYYMDHSENADFISKYSAEISWRKAYLPKTRVASFSETVTIGDVPVIIGERLNPTGKKRLREALKNEEYDYLLREGLLQIEQGAAILDVNVGVPGIDEPLVMKEVIKGLQAIINAPLQIDSSNTDAIEAGARYYNGKPLINSVSGKLSVLEAILPIVKKYGACVIGLTLDDEGIPSSADGRFEIAQKIVKTAVAYGIPKENIIIDCLALTASAQQAEVFETLKTIERVKKELGVCTALGVSNVSFGLPAREVINQTFLTMALYAGLDAPIINPAHEPMKAAIAAYEVLSNKDQGSERYINRFNLQQLESKNIQNELSAEVKLTTKEHTSSEKLSQAIQSGRKVATKDLTRELLSRMEPLAIVDEIIIPSLNTVGKKYEEGILFLPQLIQSAESVQGAFELLKDEISKQGKAPIDRGKIVLATVHHDIHDIGKNILKVVLENYGYKIYDLGKDVPPAKIVDACTKNGIKLVGLSALMTTTVASMTETIKQLKAVDGDIITVVGGAVLSAETALEIGADYYAKDASEMIKIAESVLEG</sequence>
<feature type="binding site" evidence="19">
    <location>
        <position position="211"/>
    </location>
    <ligand>
        <name>Zn(2+)</name>
        <dbReference type="ChEBI" id="CHEBI:29105"/>
    </ligand>
</feature>
<dbReference type="SUPFAM" id="SSF51717">
    <property type="entry name" value="Dihydropteroate synthetase-like"/>
    <property type="match status" value="1"/>
</dbReference>
<evidence type="ECO:0000256" key="12">
    <source>
        <dbReference type="ARBA" id="ARBA00022691"/>
    </source>
</evidence>
<dbReference type="InterPro" id="IPR006158">
    <property type="entry name" value="Cobalamin-bd"/>
</dbReference>
<evidence type="ECO:0000259" key="21">
    <source>
        <dbReference type="PROSITE" id="PS50972"/>
    </source>
</evidence>
<dbReference type="SUPFAM" id="SSF82282">
    <property type="entry name" value="Homocysteine S-methyltransferase"/>
    <property type="match status" value="1"/>
</dbReference>
<proteinExistence type="inferred from homology"/>
<dbReference type="PROSITE" id="PS50970">
    <property type="entry name" value="HCY"/>
    <property type="match status" value="1"/>
</dbReference>
<dbReference type="PROSITE" id="PS50972">
    <property type="entry name" value="PTERIN_BINDING"/>
    <property type="match status" value="1"/>
</dbReference>